<dbReference type="Proteomes" id="UP000613030">
    <property type="component" value="Unassembled WGS sequence"/>
</dbReference>
<evidence type="ECO:0000259" key="2">
    <source>
        <dbReference type="Pfam" id="PF13568"/>
    </source>
</evidence>
<reference evidence="3 4" key="1">
    <citation type="submission" date="2021-01" db="EMBL/GenBank/DDBJ databases">
        <title>Chryseolinea sp. Jin1 Genome sequencing and assembly.</title>
        <authorList>
            <person name="Kim I."/>
        </authorList>
    </citation>
    <scope>NUCLEOTIDE SEQUENCE [LARGE SCALE GENOMIC DNA]</scope>
    <source>
        <strain evidence="3 4">Jin1</strain>
    </source>
</reference>
<name>A0ABS1KJJ5_9BACT</name>
<evidence type="ECO:0000313" key="4">
    <source>
        <dbReference type="Proteomes" id="UP000613030"/>
    </source>
</evidence>
<evidence type="ECO:0000313" key="3">
    <source>
        <dbReference type="EMBL" id="MBL0739605.1"/>
    </source>
</evidence>
<keyword evidence="4" id="KW-1185">Reference proteome</keyword>
<keyword evidence="1" id="KW-0732">Signal</keyword>
<feature type="signal peptide" evidence="1">
    <location>
        <begin position="1"/>
        <end position="17"/>
    </location>
</feature>
<protein>
    <submittedName>
        <fullName evidence="3">Outer membrane beta-barrel protein</fullName>
    </submittedName>
</protein>
<dbReference type="EMBL" id="JAERRB010000001">
    <property type="protein sequence ID" value="MBL0739605.1"/>
    <property type="molecule type" value="Genomic_DNA"/>
</dbReference>
<dbReference type="InterPro" id="IPR025665">
    <property type="entry name" value="Beta-barrel_OMP_2"/>
</dbReference>
<proteinExistence type="predicted"/>
<comment type="caution">
    <text evidence="3">The sequence shown here is derived from an EMBL/GenBank/DDBJ whole genome shotgun (WGS) entry which is preliminary data.</text>
</comment>
<accession>A0ABS1KJJ5</accession>
<sequence length="244" mass="27069">MIKKLACIVILSGISFAAISQVNTATKKTARPDIPGAFVLELGLNRGLSAPGDFSLGLWGSRTLNVYYQYEFRILKSKFSFVPGVGFSMERYKFKNSYVLDYANATAPEPSMIAPANAGYPSIKNSKLITNYFEIPAEIRFTLNPDDPARSFKIGVGGRIGYLFDSFTKIKYSENGETKKIKDKQDFNLTKIRYGLTGRIGFGNFSLFGYYNLTPLFEKGKGLKDSGTFNDFNTMTIGISLASF</sequence>
<gene>
    <name evidence="3" type="ORF">JI741_00185</name>
</gene>
<organism evidence="3 4">
    <name type="scientific">Chryseolinea lacunae</name>
    <dbReference type="NCBI Taxonomy" id="2801331"/>
    <lineage>
        <taxon>Bacteria</taxon>
        <taxon>Pseudomonadati</taxon>
        <taxon>Bacteroidota</taxon>
        <taxon>Cytophagia</taxon>
        <taxon>Cytophagales</taxon>
        <taxon>Fulvivirgaceae</taxon>
        <taxon>Chryseolinea</taxon>
    </lineage>
</organism>
<feature type="chain" id="PRO_5046975224" evidence="1">
    <location>
        <begin position="18"/>
        <end position="244"/>
    </location>
</feature>
<dbReference type="RefSeq" id="WP_202006586.1">
    <property type="nucleotide sequence ID" value="NZ_JAERRB010000001.1"/>
</dbReference>
<feature type="domain" description="Outer membrane protein beta-barrel" evidence="2">
    <location>
        <begin position="63"/>
        <end position="217"/>
    </location>
</feature>
<evidence type="ECO:0000256" key="1">
    <source>
        <dbReference type="SAM" id="SignalP"/>
    </source>
</evidence>
<dbReference type="Pfam" id="PF13568">
    <property type="entry name" value="OMP_b-brl_2"/>
    <property type="match status" value="1"/>
</dbReference>